<evidence type="ECO:0000313" key="1">
    <source>
        <dbReference type="EMBL" id="MCD7458864.1"/>
    </source>
</evidence>
<keyword evidence="1" id="KW-0240">DNA-directed RNA polymerase</keyword>
<reference evidence="1 2" key="1">
    <citation type="journal article" date="2021" name="BMC Genomics">
        <title>Datura genome reveals duplications of psychoactive alkaloid biosynthetic genes and high mutation rate following tissue culture.</title>
        <authorList>
            <person name="Rajewski A."/>
            <person name="Carter-House D."/>
            <person name="Stajich J."/>
            <person name="Litt A."/>
        </authorList>
    </citation>
    <scope>NUCLEOTIDE SEQUENCE [LARGE SCALE GENOMIC DNA]</scope>
    <source>
        <strain evidence="1">AR-01</strain>
    </source>
</reference>
<keyword evidence="1" id="KW-0804">Transcription</keyword>
<sequence length="73" mass="8206">MEDYASSKYDGGDFDVDDLAGICACGNYRVIGDEKEDPKFCEQCGVEFVDSRIRRYQMGYIKLGPPLVLLDSK</sequence>
<gene>
    <name evidence="1" type="primary">RPOC1_6</name>
    <name evidence="1" type="ORF">HAX54_039423</name>
</gene>
<dbReference type="Proteomes" id="UP000823775">
    <property type="component" value="Unassembled WGS sequence"/>
</dbReference>
<keyword evidence="2" id="KW-1185">Reference proteome</keyword>
<feature type="non-terminal residue" evidence="1">
    <location>
        <position position="73"/>
    </location>
</feature>
<protein>
    <submittedName>
        <fullName evidence="1">DNA-directed RNA polymerase subunit beta</fullName>
    </submittedName>
</protein>
<dbReference type="EMBL" id="JACEIK010000547">
    <property type="protein sequence ID" value="MCD7458864.1"/>
    <property type="molecule type" value="Genomic_DNA"/>
</dbReference>
<dbReference type="SUPFAM" id="SSF64484">
    <property type="entry name" value="beta and beta-prime subunits of DNA dependent RNA-polymerase"/>
    <property type="match status" value="1"/>
</dbReference>
<comment type="caution">
    <text evidence="1">The sequence shown here is derived from an EMBL/GenBank/DDBJ whole genome shotgun (WGS) entry which is preliminary data.</text>
</comment>
<name>A0ABS8SIY1_DATST</name>
<evidence type="ECO:0000313" key="2">
    <source>
        <dbReference type="Proteomes" id="UP000823775"/>
    </source>
</evidence>
<proteinExistence type="predicted"/>
<organism evidence="1 2">
    <name type="scientific">Datura stramonium</name>
    <name type="common">Jimsonweed</name>
    <name type="synonym">Common thornapple</name>
    <dbReference type="NCBI Taxonomy" id="4076"/>
    <lineage>
        <taxon>Eukaryota</taxon>
        <taxon>Viridiplantae</taxon>
        <taxon>Streptophyta</taxon>
        <taxon>Embryophyta</taxon>
        <taxon>Tracheophyta</taxon>
        <taxon>Spermatophyta</taxon>
        <taxon>Magnoliopsida</taxon>
        <taxon>eudicotyledons</taxon>
        <taxon>Gunneridae</taxon>
        <taxon>Pentapetalae</taxon>
        <taxon>asterids</taxon>
        <taxon>lamiids</taxon>
        <taxon>Solanales</taxon>
        <taxon>Solanaceae</taxon>
        <taxon>Solanoideae</taxon>
        <taxon>Datureae</taxon>
        <taxon>Datura</taxon>
    </lineage>
</organism>
<accession>A0ABS8SIY1</accession>
<dbReference type="GO" id="GO:0000428">
    <property type="term" value="C:DNA-directed RNA polymerase complex"/>
    <property type="evidence" value="ECO:0007669"/>
    <property type="project" value="UniProtKB-KW"/>
</dbReference>